<dbReference type="CDD" id="cd05325">
    <property type="entry name" value="carb_red_sniffer_like_SDR_c"/>
    <property type="match status" value="1"/>
</dbReference>
<dbReference type="InterPro" id="IPR052184">
    <property type="entry name" value="SDR_enzymes"/>
</dbReference>
<reference evidence="2 3" key="1">
    <citation type="journal article" date="2014" name="Antonie Van Leeuwenhoek">
        <title>Hyphomonas beringensis sp. nov. and Hyphomonas chukchiensis sp. nov., isolated from surface seawater of the Bering Sea and Chukchi Sea.</title>
        <authorList>
            <person name="Li C."/>
            <person name="Lai Q."/>
            <person name="Li G."/>
            <person name="Dong C."/>
            <person name="Wang J."/>
            <person name="Liao Y."/>
            <person name="Shao Z."/>
        </authorList>
    </citation>
    <scope>NUCLEOTIDE SEQUENCE [LARGE SCALE GENOMIC DNA]</scope>
    <source>
        <strain evidence="2 3">MHS-3</strain>
    </source>
</reference>
<dbReference type="InterPro" id="IPR002347">
    <property type="entry name" value="SDR_fam"/>
</dbReference>
<dbReference type="SUPFAM" id="SSF51735">
    <property type="entry name" value="NAD(P)-binding Rossmann-fold domains"/>
    <property type="match status" value="1"/>
</dbReference>
<dbReference type="PANTHER" id="PTHR45458:SF1">
    <property type="entry name" value="SHORT CHAIN DEHYDROGENASE"/>
    <property type="match status" value="1"/>
</dbReference>
<dbReference type="STRING" id="1280949.HAD_06535"/>
<dbReference type="PRINTS" id="PR00080">
    <property type="entry name" value="SDRFAMILY"/>
</dbReference>
<keyword evidence="3" id="KW-1185">Reference proteome</keyword>
<dbReference type="OrthoDB" id="9785826at2"/>
<evidence type="ECO:0000256" key="1">
    <source>
        <dbReference type="RuleBase" id="RU000363"/>
    </source>
</evidence>
<sequence length="228" mass="24040">MTTILITGANRGIGFDLARAALNKGWQVYGSVRTEAQAEQTAAELGSGFTPLVFDVTDRTAVSAAAASLDAPIDILINNAGTIGPPDADQTTLNMDFGGFARTLEINTLAPLAVAQAFLPHLRKSENGRILTVSSQMAWMGYAKSDRIAYRASKAAVNKVMQGLATDLAPEGISVCLIDPGWVRTDMGGPGATLSPDEVAKGIVAVADGLTLARTGRFIEWTGREREF</sequence>
<dbReference type="GO" id="GO:0016616">
    <property type="term" value="F:oxidoreductase activity, acting on the CH-OH group of donors, NAD or NADP as acceptor"/>
    <property type="evidence" value="ECO:0007669"/>
    <property type="project" value="TreeGrafter"/>
</dbReference>
<evidence type="ECO:0000313" key="3">
    <source>
        <dbReference type="Proteomes" id="UP000027446"/>
    </source>
</evidence>
<dbReference type="AlphaFoldDB" id="A0A069E5E6"/>
<dbReference type="InterPro" id="IPR036291">
    <property type="entry name" value="NAD(P)-bd_dom_sf"/>
</dbReference>
<dbReference type="Pfam" id="PF00106">
    <property type="entry name" value="adh_short"/>
    <property type="match status" value="1"/>
</dbReference>
<protein>
    <submittedName>
        <fullName evidence="2">Short-chain dehydrogenase</fullName>
    </submittedName>
</protein>
<comment type="caution">
    <text evidence="2">The sequence shown here is derived from an EMBL/GenBank/DDBJ whole genome shotgun (WGS) entry which is preliminary data.</text>
</comment>
<dbReference type="eggNOG" id="COG1028">
    <property type="taxonomic scope" value="Bacteria"/>
</dbReference>
<dbReference type="PANTHER" id="PTHR45458">
    <property type="entry name" value="SHORT-CHAIN DEHYDROGENASE/REDUCTASE SDR"/>
    <property type="match status" value="1"/>
</dbReference>
<evidence type="ECO:0000313" key="2">
    <source>
        <dbReference type="EMBL" id="KCZ85318.1"/>
    </source>
</evidence>
<comment type="similarity">
    <text evidence="1">Belongs to the short-chain dehydrogenases/reductases (SDR) family.</text>
</comment>
<dbReference type="Proteomes" id="UP000027446">
    <property type="component" value="Unassembled WGS sequence"/>
</dbReference>
<dbReference type="PATRIC" id="fig|1280949.3.peg.1329"/>
<gene>
    <name evidence="2" type="ORF">HAD_06535</name>
</gene>
<organism evidence="2 3">
    <name type="scientific">Hyphomonas adhaerens MHS-3</name>
    <dbReference type="NCBI Taxonomy" id="1280949"/>
    <lineage>
        <taxon>Bacteria</taxon>
        <taxon>Pseudomonadati</taxon>
        <taxon>Pseudomonadota</taxon>
        <taxon>Alphaproteobacteria</taxon>
        <taxon>Hyphomonadales</taxon>
        <taxon>Hyphomonadaceae</taxon>
        <taxon>Hyphomonas</taxon>
    </lineage>
</organism>
<name>A0A069E5E6_9PROT</name>
<dbReference type="Gene3D" id="3.40.50.720">
    <property type="entry name" value="NAD(P)-binding Rossmann-like Domain"/>
    <property type="match status" value="1"/>
</dbReference>
<dbReference type="EMBL" id="ARYH01000001">
    <property type="protein sequence ID" value="KCZ85318.1"/>
    <property type="molecule type" value="Genomic_DNA"/>
</dbReference>
<dbReference type="RefSeq" id="WP_035570088.1">
    <property type="nucleotide sequence ID" value="NZ_ARYH01000001.1"/>
</dbReference>
<accession>A0A069E5E6</accession>
<dbReference type="PRINTS" id="PR00081">
    <property type="entry name" value="GDHRDH"/>
</dbReference>
<proteinExistence type="inferred from homology"/>